<protein>
    <recommendedName>
        <fullName evidence="9">Heme-copper oxidase subunit III family profile domain-containing protein</fullName>
    </recommendedName>
</protein>
<sequence>MSTIPITPDPADEPWVLPDRGTIGMACLIIAESAIFVIFVVAYIFYMGQGLGGPTPKQVLELPIFTTICLLSSSLTLHWAVVGLRKSKIGAFNAWLAATVVLGAIFLIGTGMEWYHLIYVDGLTIQTNLFGTTFYSLVGLHATHVIVGLLMLIAALIFGLTGHVDEKHAHRMDVLSLYWHFVDAVWVIVFTVVYVLGR</sequence>
<dbReference type="GO" id="GO:0019646">
    <property type="term" value="P:aerobic electron transport chain"/>
    <property type="evidence" value="ECO:0007669"/>
    <property type="project" value="InterPro"/>
</dbReference>
<dbReference type="InterPro" id="IPR024791">
    <property type="entry name" value="Cyt_c/ubiquinol_Oxase_su3"/>
</dbReference>
<comment type="caution">
    <text evidence="10">The sequence shown here is derived from an EMBL/GenBank/DDBJ whole genome shotgun (WGS) entry which is preliminary data.</text>
</comment>
<name>A0A917HID0_9BACT</name>
<evidence type="ECO:0000313" key="11">
    <source>
        <dbReference type="Proteomes" id="UP000647241"/>
    </source>
</evidence>
<keyword evidence="4 7" id="KW-0812">Transmembrane</keyword>
<comment type="subcellular location">
    <subcellularLocation>
        <location evidence="1 7">Cell membrane</location>
        <topology evidence="1 7">Multi-pass membrane protein</topology>
    </subcellularLocation>
</comment>
<feature type="transmembrane region" description="Helical" evidence="8">
    <location>
        <begin position="129"/>
        <end position="157"/>
    </location>
</feature>
<evidence type="ECO:0000313" key="10">
    <source>
        <dbReference type="EMBL" id="GGG80011.1"/>
    </source>
</evidence>
<evidence type="ECO:0000256" key="2">
    <source>
        <dbReference type="ARBA" id="ARBA00010581"/>
    </source>
</evidence>
<feature type="domain" description="Heme-copper oxidase subunit III family profile" evidence="9">
    <location>
        <begin position="1"/>
        <end position="198"/>
    </location>
</feature>
<dbReference type="RefSeq" id="WP_188554483.1">
    <property type="nucleotide sequence ID" value="NZ_BMGT01000003.1"/>
</dbReference>
<comment type="similarity">
    <text evidence="2 7">Belongs to the cytochrome c oxidase subunit 3 family.</text>
</comment>
<reference evidence="10" key="2">
    <citation type="submission" date="2020-09" db="EMBL/GenBank/DDBJ databases">
        <authorList>
            <person name="Sun Q."/>
            <person name="Zhou Y."/>
        </authorList>
    </citation>
    <scope>NUCLEOTIDE SEQUENCE</scope>
    <source>
        <strain evidence="10">CGMCC 1.12997</strain>
    </source>
</reference>
<feature type="transmembrane region" description="Helical" evidence="8">
    <location>
        <begin position="177"/>
        <end position="197"/>
    </location>
</feature>
<dbReference type="AlphaFoldDB" id="A0A917HID0"/>
<accession>A0A917HID0</accession>
<dbReference type="PANTHER" id="PTHR11403">
    <property type="entry name" value="CYTOCHROME C OXIDASE SUBUNIT III"/>
    <property type="match status" value="1"/>
</dbReference>
<evidence type="ECO:0000259" key="9">
    <source>
        <dbReference type="PROSITE" id="PS50253"/>
    </source>
</evidence>
<dbReference type="InterPro" id="IPR000298">
    <property type="entry name" value="Cyt_c_oxidase-like_su3"/>
</dbReference>
<keyword evidence="3" id="KW-1003">Cell membrane</keyword>
<evidence type="ECO:0000256" key="6">
    <source>
        <dbReference type="ARBA" id="ARBA00023136"/>
    </source>
</evidence>
<dbReference type="CDD" id="cd00386">
    <property type="entry name" value="Heme_Cu_Oxidase_III_like"/>
    <property type="match status" value="1"/>
</dbReference>
<feature type="transmembrane region" description="Helical" evidence="8">
    <location>
        <begin position="94"/>
        <end position="117"/>
    </location>
</feature>
<evidence type="ECO:0000256" key="8">
    <source>
        <dbReference type="SAM" id="Phobius"/>
    </source>
</evidence>
<dbReference type="InterPro" id="IPR013833">
    <property type="entry name" value="Cyt_c_oxidase_su3_a-hlx"/>
</dbReference>
<proteinExistence type="inferred from homology"/>
<keyword evidence="5 8" id="KW-1133">Transmembrane helix</keyword>
<dbReference type="Pfam" id="PF00510">
    <property type="entry name" value="COX3"/>
    <property type="match status" value="1"/>
</dbReference>
<dbReference type="SUPFAM" id="SSF81452">
    <property type="entry name" value="Cytochrome c oxidase subunit III-like"/>
    <property type="match status" value="1"/>
</dbReference>
<dbReference type="Proteomes" id="UP000647241">
    <property type="component" value="Unassembled WGS sequence"/>
</dbReference>
<evidence type="ECO:0000256" key="5">
    <source>
        <dbReference type="ARBA" id="ARBA00022989"/>
    </source>
</evidence>
<feature type="transmembrane region" description="Helical" evidence="8">
    <location>
        <begin position="59"/>
        <end position="82"/>
    </location>
</feature>
<evidence type="ECO:0000256" key="3">
    <source>
        <dbReference type="ARBA" id="ARBA00022475"/>
    </source>
</evidence>
<feature type="transmembrane region" description="Helical" evidence="8">
    <location>
        <begin position="23"/>
        <end position="47"/>
    </location>
</feature>
<dbReference type="PROSITE" id="PS50253">
    <property type="entry name" value="COX3"/>
    <property type="match status" value="1"/>
</dbReference>
<keyword evidence="6 8" id="KW-0472">Membrane</keyword>
<dbReference type="Gene3D" id="1.20.120.80">
    <property type="entry name" value="Cytochrome c oxidase, subunit III, four-helix bundle"/>
    <property type="match status" value="1"/>
</dbReference>
<dbReference type="GO" id="GO:0004129">
    <property type="term" value="F:cytochrome-c oxidase activity"/>
    <property type="evidence" value="ECO:0007669"/>
    <property type="project" value="InterPro"/>
</dbReference>
<keyword evidence="11" id="KW-1185">Reference proteome</keyword>
<evidence type="ECO:0000256" key="7">
    <source>
        <dbReference type="RuleBase" id="RU003376"/>
    </source>
</evidence>
<reference evidence="10" key="1">
    <citation type="journal article" date="2014" name="Int. J. Syst. Evol. Microbiol.">
        <title>Complete genome sequence of Corynebacterium casei LMG S-19264T (=DSM 44701T), isolated from a smear-ripened cheese.</title>
        <authorList>
            <consortium name="US DOE Joint Genome Institute (JGI-PGF)"/>
            <person name="Walter F."/>
            <person name="Albersmeier A."/>
            <person name="Kalinowski J."/>
            <person name="Ruckert C."/>
        </authorList>
    </citation>
    <scope>NUCLEOTIDE SEQUENCE</scope>
    <source>
        <strain evidence="10">CGMCC 1.12997</strain>
    </source>
</reference>
<dbReference type="PANTHER" id="PTHR11403:SF2">
    <property type="entry name" value="CYTOCHROME BO(3) UBIQUINOL OXIDASE SUBUNIT 3"/>
    <property type="match status" value="1"/>
</dbReference>
<gene>
    <name evidence="10" type="ORF">GCM10011585_24160</name>
</gene>
<dbReference type="GO" id="GO:0005886">
    <property type="term" value="C:plasma membrane"/>
    <property type="evidence" value="ECO:0007669"/>
    <property type="project" value="UniProtKB-SubCell"/>
</dbReference>
<organism evidence="10 11">
    <name type="scientific">Edaphobacter dinghuensis</name>
    <dbReference type="NCBI Taxonomy" id="1560005"/>
    <lineage>
        <taxon>Bacteria</taxon>
        <taxon>Pseudomonadati</taxon>
        <taxon>Acidobacteriota</taxon>
        <taxon>Terriglobia</taxon>
        <taxon>Terriglobales</taxon>
        <taxon>Acidobacteriaceae</taxon>
        <taxon>Edaphobacter</taxon>
    </lineage>
</organism>
<evidence type="ECO:0000256" key="4">
    <source>
        <dbReference type="ARBA" id="ARBA00022692"/>
    </source>
</evidence>
<dbReference type="EMBL" id="BMGT01000003">
    <property type="protein sequence ID" value="GGG80011.1"/>
    <property type="molecule type" value="Genomic_DNA"/>
</dbReference>
<dbReference type="InterPro" id="IPR035973">
    <property type="entry name" value="Cyt_c_oxidase_su3-like_sf"/>
</dbReference>
<evidence type="ECO:0000256" key="1">
    <source>
        <dbReference type="ARBA" id="ARBA00004651"/>
    </source>
</evidence>